<protein>
    <submittedName>
        <fullName evidence="2">Uncharacterized protein</fullName>
    </submittedName>
</protein>
<proteinExistence type="predicted"/>
<feature type="compositionally biased region" description="Basic and acidic residues" evidence="1">
    <location>
        <begin position="211"/>
        <end position="257"/>
    </location>
</feature>
<evidence type="ECO:0000256" key="1">
    <source>
        <dbReference type="SAM" id="MobiDB-lite"/>
    </source>
</evidence>
<sequence>NNPFPALIRLIDHPHPILVDNVMTIIYGYVVQHHVSTTNFAPHQQFDAFQSCGGIEKIYSYYQRETDQKTKSIALLTLGALFRARLIDNEGMREDLIQVLKKLSIEQDEYLANLSKLIIAGLAWNHINRTVIERDGFKVPDGDTNRSRSKDRGDKQQEDLGGTRGSKVAEVGIIKKRRKDLSLLQKQQLESEKFEPPSPRGGSRSKSRGRKGGERSNSQDKKGDRSNSRDRKGGGGRGRDPNSETKKSTENSEDLAKHKLVATRRKWAVDSDVRALQNILIRIR</sequence>
<dbReference type="Proteomes" id="UP000324800">
    <property type="component" value="Unassembled WGS sequence"/>
</dbReference>
<name>A0A5J4TK97_9EUKA</name>
<accession>A0A5J4TK97</accession>
<gene>
    <name evidence="2" type="ORF">EZS28_045689</name>
</gene>
<evidence type="ECO:0000313" key="2">
    <source>
        <dbReference type="EMBL" id="KAA6358784.1"/>
    </source>
</evidence>
<evidence type="ECO:0000313" key="3">
    <source>
        <dbReference type="Proteomes" id="UP000324800"/>
    </source>
</evidence>
<feature type="non-terminal residue" evidence="2">
    <location>
        <position position="1"/>
    </location>
</feature>
<dbReference type="EMBL" id="SNRW01029367">
    <property type="protein sequence ID" value="KAA6358784.1"/>
    <property type="molecule type" value="Genomic_DNA"/>
</dbReference>
<comment type="caution">
    <text evidence="2">The sequence shown here is derived from an EMBL/GenBank/DDBJ whole genome shotgun (WGS) entry which is preliminary data.</text>
</comment>
<dbReference type="AlphaFoldDB" id="A0A5J4TK97"/>
<feature type="compositionally biased region" description="Basic and acidic residues" evidence="1">
    <location>
        <begin position="136"/>
        <end position="158"/>
    </location>
</feature>
<feature type="region of interest" description="Disordered" evidence="1">
    <location>
        <begin position="185"/>
        <end position="260"/>
    </location>
</feature>
<reference evidence="2 3" key="1">
    <citation type="submission" date="2019-03" db="EMBL/GenBank/DDBJ databases">
        <title>Single cell metagenomics reveals metabolic interactions within the superorganism composed of flagellate Streblomastix strix and complex community of Bacteroidetes bacteria on its surface.</title>
        <authorList>
            <person name="Treitli S.C."/>
            <person name="Kolisko M."/>
            <person name="Husnik F."/>
            <person name="Keeling P."/>
            <person name="Hampl V."/>
        </authorList>
    </citation>
    <scope>NUCLEOTIDE SEQUENCE [LARGE SCALE GENOMIC DNA]</scope>
    <source>
        <strain evidence="2">ST1C</strain>
    </source>
</reference>
<feature type="region of interest" description="Disordered" evidence="1">
    <location>
        <begin position="136"/>
        <end position="166"/>
    </location>
</feature>
<organism evidence="2 3">
    <name type="scientific">Streblomastix strix</name>
    <dbReference type="NCBI Taxonomy" id="222440"/>
    <lineage>
        <taxon>Eukaryota</taxon>
        <taxon>Metamonada</taxon>
        <taxon>Preaxostyla</taxon>
        <taxon>Oxymonadida</taxon>
        <taxon>Streblomastigidae</taxon>
        <taxon>Streblomastix</taxon>
    </lineage>
</organism>